<dbReference type="InterPro" id="IPR013525">
    <property type="entry name" value="ABC2_TM"/>
</dbReference>
<comment type="caution">
    <text evidence="10">The sequence shown here is derived from an EMBL/GenBank/DDBJ whole genome shotgun (WGS) entry which is preliminary data.</text>
</comment>
<evidence type="ECO:0000256" key="8">
    <source>
        <dbReference type="SAM" id="Phobius"/>
    </source>
</evidence>
<dbReference type="RefSeq" id="WP_120325611.1">
    <property type="nucleotide sequence ID" value="NZ_RAPF01000009.1"/>
</dbReference>
<keyword evidence="5 8" id="KW-0812">Transmembrane</keyword>
<comment type="similarity">
    <text evidence="2">Belongs to the ABC-2 integral membrane protein family.</text>
</comment>
<proteinExistence type="inferred from homology"/>
<dbReference type="Proteomes" id="UP000284395">
    <property type="component" value="Unassembled WGS sequence"/>
</dbReference>
<keyword evidence="3" id="KW-0813">Transport</keyword>
<dbReference type="Gene3D" id="3.40.1710.10">
    <property type="entry name" value="abc type-2 transporter like domain"/>
    <property type="match status" value="1"/>
</dbReference>
<dbReference type="EMBL" id="RAPF01000009">
    <property type="protein sequence ID" value="RKF18337.1"/>
    <property type="molecule type" value="Genomic_DNA"/>
</dbReference>
<evidence type="ECO:0000256" key="4">
    <source>
        <dbReference type="ARBA" id="ARBA00022475"/>
    </source>
</evidence>
<evidence type="ECO:0000256" key="6">
    <source>
        <dbReference type="ARBA" id="ARBA00022989"/>
    </source>
</evidence>
<evidence type="ECO:0000256" key="1">
    <source>
        <dbReference type="ARBA" id="ARBA00004651"/>
    </source>
</evidence>
<keyword evidence="11" id="KW-1185">Reference proteome</keyword>
<evidence type="ECO:0000259" key="9">
    <source>
        <dbReference type="PROSITE" id="PS51012"/>
    </source>
</evidence>
<name>A0A420ECC7_9SPHN</name>
<dbReference type="PANTHER" id="PTHR30294">
    <property type="entry name" value="MEMBRANE COMPONENT OF ABC TRANSPORTER YHHJ-RELATED"/>
    <property type="match status" value="1"/>
</dbReference>
<feature type="transmembrane region" description="Helical" evidence="8">
    <location>
        <begin position="228"/>
        <end position="250"/>
    </location>
</feature>
<sequence length="369" mass="40366">MIGPRLVAIIVKEILAVLRDPRARIILIAPPVIQIFLFGFASTMEVDNFKVGVLDLDGGRWSHEVIARLEGSPNVREVVSFHSDGEMREAINRQDVIAALRFDPQFSANVETRRGAVIGAIYDGRRSNAAQIVSSYMNRIAADVGAMTIPRQRAGQGGATVERHWFNPNLTYRWFVMPALIAVIAAISAMAVVSQSVAREKELGTFDQLMVSPLRVHEILIGKMLPPILVGLANATLFVFLLPLAFGIPLTGSLPLFYIALLLYLVALTGIGMLISTVSATQQQAFLGMFSVVVPMVILSGYASPVDNMPHWLQIVTWINPPRWFLAICEGTFLKAMTPAQIFANSWPLAVIAAATLLAASALFRSRME</sequence>
<dbReference type="GO" id="GO:0005886">
    <property type="term" value="C:plasma membrane"/>
    <property type="evidence" value="ECO:0007669"/>
    <property type="project" value="UniProtKB-SubCell"/>
</dbReference>
<evidence type="ECO:0000256" key="5">
    <source>
        <dbReference type="ARBA" id="ARBA00022692"/>
    </source>
</evidence>
<keyword evidence="7 8" id="KW-0472">Membrane</keyword>
<dbReference type="InterPro" id="IPR051449">
    <property type="entry name" value="ABC-2_transporter_component"/>
</dbReference>
<dbReference type="PANTHER" id="PTHR30294:SF44">
    <property type="entry name" value="MULTIDRUG ABC TRANSPORTER PERMEASE YBHR-RELATED"/>
    <property type="match status" value="1"/>
</dbReference>
<feature type="transmembrane region" description="Helical" evidence="8">
    <location>
        <begin position="342"/>
        <end position="364"/>
    </location>
</feature>
<comment type="subcellular location">
    <subcellularLocation>
        <location evidence="1">Cell membrane</location>
        <topology evidence="1">Multi-pass membrane protein</topology>
    </subcellularLocation>
</comment>
<feature type="transmembrane region" description="Helical" evidence="8">
    <location>
        <begin position="285"/>
        <end position="303"/>
    </location>
</feature>
<keyword evidence="6 8" id="KW-1133">Transmembrane helix</keyword>
<evidence type="ECO:0000313" key="10">
    <source>
        <dbReference type="EMBL" id="RKF18337.1"/>
    </source>
</evidence>
<evidence type="ECO:0000313" key="11">
    <source>
        <dbReference type="Proteomes" id="UP000284395"/>
    </source>
</evidence>
<evidence type="ECO:0000256" key="7">
    <source>
        <dbReference type="ARBA" id="ARBA00023136"/>
    </source>
</evidence>
<dbReference type="AlphaFoldDB" id="A0A420ECC7"/>
<evidence type="ECO:0000256" key="3">
    <source>
        <dbReference type="ARBA" id="ARBA00022448"/>
    </source>
</evidence>
<keyword evidence="4" id="KW-1003">Cell membrane</keyword>
<dbReference type="InterPro" id="IPR047817">
    <property type="entry name" value="ABC2_TM_bact-type"/>
</dbReference>
<evidence type="ECO:0000256" key="2">
    <source>
        <dbReference type="ARBA" id="ARBA00007783"/>
    </source>
</evidence>
<dbReference type="PROSITE" id="PS51012">
    <property type="entry name" value="ABC_TM2"/>
    <property type="match status" value="1"/>
</dbReference>
<feature type="domain" description="ABC transmembrane type-2" evidence="9">
    <location>
        <begin position="130"/>
        <end position="367"/>
    </location>
</feature>
<organism evidence="10 11">
    <name type="scientific">Altericroceibacterium spongiae</name>
    <dbReference type="NCBI Taxonomy" id="2320269"/>
    <lineage>
        <taxon>Bacteria</taxon>
        <taxon>Pseudomonadati</taxon>
        <taxon>Pseudomonadota</taxon>
        <taxon>Alphaproteobacteria</taxon>
        <taxon>Sphingomonadales</taxon>
        <taxon>Erythrobacteraceae</taxon>
        <taxon>Altericroceibacterium</taxon>
    </lineage>
</organism>
<protein>
    <submittedName>
        <fullName evidence="10">ABC transporter permease</fullName>
    </submittedName>
</protein>
<feature type="transmembrane region" description="Helical" evidence="8">
    <location>
        <begin position="172"/>
        <end position="193"/>
    </location>
</feature>
<gene>
    <name evidence="10" type="ORF">D6851_14425</name>
</gene>
<reference evidence="10 11" key="1">
    <citation type="submission" date="2018-09" db="EMBL/GenBank/DDBJ databases">
        <title>Altererythrobacter spongiae sp. nov., isolated from a marine sponge.</title>
        <authorList>
            <person name="Zhuang L."/>
            <person name="Luo L."/>
        </authorList>
    </citation>
    <scope>NUCLEOTIDE SEQUENCE [LARGE SCALE GENOMIC DNA]</scope>
    <source>
        <strain evidence="10 11">HN-Y73</strain>
    </source>
</reference>
<dbReference type="GO" id="GO:0140359">
    <property type="term" value="F:ABC-type transporter activity"/>
    <property type="evidence" value="ECO:0007669"/>
    <property type="project" value="InterPro"/>
</dbReference>
<dbReference type="Pfam" id="PF12698">
    <property type="entry name" value="ABC2_membrane_3"/>
    <property type="match status" value="1"/>
</dbReference>
<dbReference type="OrthoDB" id="9784671at2"/>
<feature type="transmembrane region" description="Helical" evidence="8">
    <location>
        <begin position="256"/>
        <end position="278"/>
    </location>
</feature>
<accession>A0A420ECC7</accession>